<accession>A0A0F7L4P8</accession>
<feature type="transmembrane region" description="Helical" evidence="1">
    <location>
        <begin position="48"/>
        <end position="73"/>
    </location>
</feature>
<organism evidence="2">
    <name type="scientific">uncultured marine virus</name>
    <dbReference type="NCBI Taxonomy" id="186617"/>
    <lineage>
        <taxon>Viruses</taxon>
        <taxon>environmental samples</taxon>
    </lineage>
</organism>
<sequence length="77" mass="9470">MFPGSAEINTSIFYQCFKHFHVICKVKDNFGLYYWLWLDNWCFFNNRLYFFGLCVGWNLNNCYLLTVFLRILWGFTR</sequence>
<protein>
    <submittedName>
        <fullName evidence="2">Uncharacterized protein</fullName>
    </submittedName>
</protein>
<reference evidence="2" key="1">
    <citation type="journal article" date="2015" name="Front. Microbiol.">
        <title>Combining genomic sequencing methods to explore viral diversity and reveal potential virus-host interactions.</title>
        <authorList>
            <person name="Chow C.E."/>
            <person name="Winget D.M."/>
            <person name="White R.A.III."/>
            <person name="Hallam S.J."/>
            <person name="Suttle C.A."/>
        </authorList>
    </citation>
    <scope>NUCLEOTIDE SEQUENCE</scope>
    <source>
        <strain evidence="2">Anoxic3_9</strain>
    </source>
</reference>
<name>A0A0F7L4P8_9VIRU</name>
<reference evidence="2" key="2">
    <citation type="submission" date="2015-03" db="EMBL/GenBank/DDBJ databases">
        <authorList>
            <person name="Chow C.-E.T."/>
            <person name="Winget D.M."/>
            <person name="White R.A.III."/>
            <person name="Hallam S.J."/>
            <person name="Suttle C.A."/>
        </authorList>
    </citation>
    <scope>NUCLEOTIDE SEQUENCE</scope>
    <source>
        <strain evidence="2">Anoxic3_9</strain>
    </source>
</reference>
<evidence type="ECO:0000256" key="1">
    <source>
        <dbReference type="SAM" id="Phobius"/>
    </source>
</evidence>
<dbReference type="EMBL" id="KR029584">
    <property type="protein sequence ID" value="AKH46473.1"/>
    <property type="molecule type" value="Genomic_DNA"/>
</dbReference>
<keyword evidence="1" id="KW-0812">Transmembrane</keyword>
<keyword evidence="1" id="KW-1133">Transmembrane helix</keyword>
<keyword evidence="1" id="KW-0472">Membrane</keyword>
<evidence type="ECO:0000313" key="2">
    <source>
        <dbReference type="EMBL" id="AKH46473.1"/>
    </source>
</evidence>
<proteinExistence type="predicted"/>